<accession>A0A655JR51</accession>
<evidence type="ECO:0000313" key="3">
    <source>
        <dbReference type="Proteomes" id="UP000044938"/>
    </source>
</evidence>
<protein>
    <submittedName>
        <fullName evidence="2">Uncharacterized protein</fullName>
    </submittedName>
</protein>
<dbReference type="EMBL" id="CSAJ01000981">
    <property type="protein sequence ID" value="COX43832.1"/>
    <property type="molecule type" value="Genomic_DNA"/>
</dbReference>
<feature type="compositionally biased region" description="Gly residues" evidence="1">
    <location>
        <begin position="1"/>
        <end position="19"/>
    </location>
</feature>
<evidence type="ECO:0000256" key="1">
    <source>
        <dbReference type="SAM" id="MobiDB-lite"/>
    </source>
</evidence>
<proteinExistence type="predicted"/>
<feature type="region of interest" description="Disordered" evidence="1">
    <location>
        <begin position="1"/>
        <end position="35"/>
    </location>
</feature>
<feature type="region of interest" description="Disordered" evidence="1">
    <location>
        <begin position="70"/>
        <end position="97"/>
    </location>
</feature>
<organism evidence="2 3">
    <name type="scientific">Mycobacterium tuberculosis</name>
    <dbReference type="NCBI Taxonomy" id="1773"/>
    <lineage>
        <taxon>Bacteria</taxon>
        <taxon>Bacillati</taxon>
        <taxon>Actinomycetota</taxon>
        <taxon>Actinomycetes</taxon>
        <taxon>Mycobacteriales</taxon>
        <taxon>Mycobacteriaceae</taxon>
        <taxon>Mycobacterium</taxon>
        <taxon>Mycobacterium tuberculosis complex</taxon>
    </lineage>
</organism>
<dbReference type="Proteomes" id="UP000044938">
    <property type="component" value="Unassembled WGS sequence"/>
</dbReference>
<feature type="compositionally biased region" description="Basic residues" evidence="1">
    <location>
        <begin position="26"/>
        <end position="35"/>
    </location>
</feature>
<reference evidence="2 3" key="1">
    <citation type="submission" date="2015-03" db="EMBL/GenBank/DDBJ databases">
        <authorList>
            <consortium name="Pathogen Informatics"/>
        </authorList>
    </citation>
    <scope>NUCLEOTIDE SEQUENCE [LARGE SCALE GENOMIC DNA]</scope>
    <source>
        <strain evidence="2 3">M09401471</strain>
    </source>
</reference>
<dbReference type="AlphaFoldDB" id="A0A655JR51"/>
<feature type="compositionally biased region" description="Basic residues" evidence="1">
    <location>
        <begin position="82"/>
        <end position="97"/>
    </location>
</feature>
<name>A0A655JR51_MYCTX</name>
<evidence type="ECO:0000313" key="2">
    <source>
        <dbReference type="EMBL" id="COX43832.1"/>
    </source>
</evidence>
<gene>
    <name evidence="2" type="ORF">ERS007720_04510</name>
</gene>
<sequence length="182" mass="20166">MADRGGLTGQPGHVGGLGGRDQRVQPPRRRRGGRVTVHRQCVLSPHFAVVSLGRHDRRCVLTQDVGRHQCREQSPVGSDLRRRNRHGERRLKGGRRRHGLCSRMGRRFSGVGQPGQIRLGSNDHRHRRRTQPLFGSQLHDHRLDGRCCSAQLDGQAVPRRPGGHQGCCAGTGVHSCGVDFRG</sequence>